<dbReference type="Proteomes" id="UP001234202">
    <property type="component" value="Unassembled WGS sequence"/>
</dbReference>
<reference evidence="1" key="1">
    <citation type="submission" date="2023-04" db="EMBL/GenBank/DDBJ databases">
        <title>Draft Genome sequencing of Naganishia species isolated from polar environments using Oxford Nanopore Technology.</title>
        <authorList>
            <person name="Leo P."/>
            <person name="Venkateswaran K."/>
        </authorList>
    </citation>
    <scope>NUCLEOTIDE SEQUENCE</scope>
    <source>
        <strain evidence="1">DBVPG 5303</strain>
    </source>
</reference>
<gene>
    <name evidence="1" type="ORF">QFC24_003449</name>
</gene>
<evidence type="ECO:0000313" key="1">
    <source>
        <dbReference type="EMBL" id="KAJ9123678.1"/>
    </source>
</evidence>
<name>A0ACC2XJ56_9TREE</name>
<accession>A0ACC2XJ56</accession>
<protein>
    <submittedName>
        <fullName evidence="1">Uncharacterized protein</fullName>
    </submittedName>
</protein>
<organism evidence="1 2">
    <name type="scientific">Naganishia onofrii</name>
    <dbReference type="NCBI Taxonomy" id="1851511"/>
    <lineage>
        <taxon>Eukaryota</taxon>
        <taxon>Fungi</taxon>
        <taxon>Dikarya</taxon>
        <taxon>Basidiomycota</taxon>
        <taxon>Agaricomycotina</taxon>
        <taxon>Tremellomycetes</taxon>
        <taxon>Filobasidiales</taxon>
        <taxon>Filobasidiaceae</taxon>
        <taxon>Naganishia</taxon>
    </lineage>
</organism>
<keyword evidence="2" id="KW-1185">Reference proteome</keyword>
<comment type="caution">
    <text evidence="1">The sequence shown here is derived from an EMBL/GenBank/DDBJ whole genome shotgun (WGS) entry which is preliminary data.</text>
</comment>
<sequence length="287" mass="31927">MLYDGYGVICFTLEVRSDSEPAQGAPEMTGAPTNLQSRNFTTGCCSVQPFHKQAVFAWKKRKEGAHLPTVYYTYEQWAVTQLSWLPRQTNPPTTSSISGHRIMVPDRLEGQPEDPADERSCLGNHRLTMYDFSPYNVKEAMHITGAKLEDSAEHPRSGPSNMWTLRPLRSTNDANSGTQFPEGEEGVLQRCLMLTSGPGLIGPEHMSTEYITNAPYILATRSIQLYAPGVECIPHQSHSQLLLVLVWIVSFTSFSRMLTTCTMSCNIPLTFLLKPAEGEPNQASLVK</sequence>
<evidence type="ECO:0000313" key="2">
    <source>
        <dbReference type="Proteomes" id="UP001234202"/>
    </source>
</evidence>
<proteinExistence type="predicted"/>
<dbReference type="EMBL" id="JASBWV010000011">
    <property type="protein sequence ID" value="KAJ9123678.1"/>
    <property type="molecule type" value="Genomic_DNA"/>
</dbReference>